<dbReference type="PANTHER" id="PTHR23355:SF9">
    <property type="entry name" value="DIS3-LIKE EXONUCLEASE 2"/>
    <property type="match status" value="1"/>
</dbReference>
<comment type="caution">
    <text evidence="2">The sequence shown here is derived from an EMBL/GenBank/DDBJ whole genome shotgun (WGS) entry which is preliminary data.</text>
</comment>
<dbReference type="GO" id="GO:0006402">
    <property type="term" value="P:mRNA catabolic process"/>
    <property type="evidence" value="ECO:0007669"/>
    <property type="project" value="TreeGrafter"/>
</dbReference>
<accession>A0A0A2AAN6</accession>
<dbReference type="Proteomes" id="UP000030445">
    <property type="component" value="Unassembled WGS sequence"/>
</dbReference>
<evidence type="ECO:0000313" key="3">
    <source>
        <dbReference type="Proteomes" id="UP000030445"/>
    </source>
</evidence>
<dbReference type="GO" id="GO:0008859">
    <property type="term" value="F:exoribonuclease II activity"/>
    <property type="evidence" value="ECO:0007669"/>
    <property type="project" value="UniProtKB-EC"/>
</dbReference>
<dbReference type="SMART" id="SM00955">
    <property type="entry name" value="RNB"/>
    <property type="match status" value="1"/>
</dbReference>
<dbReference type="AlphaFoldDB" id="A0A0A2AAN6"/>
<dbReference type="STRING" id="74545.EU96_0583"/>
<evidence type="ECO:0000259" key="1">
    <source>
        <dbReference type="SMART" id="SM00955"/>
    </source>
</evidence>
<dbReference type="OrthoDB" id="9764149at2"/>
<name>A0A0A2AAN6_PROMR</name>
<dbReference type="InterPro" id="IPR012340">
    <property type="entry name" value="NA-bd_OB-fold"/>
</dbReference>
<dbReference type="InterPro" id="IPR001900">
    <property type="entry name" value="RNase_II/R"/>
</dbReference>
<dbReference type="RefSeq" id="WP_032526215.1">
    <property type="nucleotide sequence ID" value="NZ_CP138951.1"/>
</dbReference>
<dbReference type="InterPro" id="IPR022966">
    <property type="entry name" value="RNase_II/R_CS"/>
</dbReference>
<dbReference type="GO" id="GO:0000932">
    <property type="term" value="C:P-body"/>
    <property type="evidence" value="ECO:0007669"/>
    <property type="project" value="TreeGrafter"/>
</dbReference>
<gene>
    <name evidence="2" type="ORF">EU96_0583</name>
</gene>
<sequence>MKDLKSLKTYIIDSEDPHEVDDAISLEIKEGNIKILWIHISNPCKLFLHDSNVDLDARRKNSSLYLTDQYIPMLPKDILEKANLAQNKTSETISAAIEFNEDGSIHNYEITEAIIKPKYQLTYEDVNEILELEPKEEIELVKIKNLLEKSIAFRKKQGAIIFDSPNSKIKLYKNKIIINKLEKTISQVIVAESMILMGYVTSLFINKYNIAAAFRIQKLNCNPDDILNRYKDSEIKNIILKQYMGKSYITTKPNCHESLGLQMYVQCTSPLRRYLDLIIQRQVYNKINNYEILSINSISKIIDYSKNRQIENNNIFKNDKFKYLKLFFEKENKPFYKIIFVKWINHKRNIALVFFPEYSLEILITLFVSIEIYINKIYKVKYIINNSNLLEFIY</sequence>
<dbReference type="EC" id="3.1.13.1" evidence="2"/>
<dbReference type="PANTHER" id="PTHR23355">
    <property type="entry name" value="RIBONUCLEASE"/>
    <property type="match status" value="1"/>
</dbReference>
<dbReference type="EMBL" id="JNAM01000005">
    <property type="protein sequence ID" value="KGF98620.1"/>
    <property type="molecule type" value="Genomic_DNA"/>
</dbReference>
<dbReference type="eggNOG" id="COG0557">
    <property type="taxonomic scope" value="Bacteria"/>
</dbReference>
<reference evidence="3" key="1">
    <citation type="journal article" date="2014" name="Sci. Data">
        <title>Genomes of diverse isolates of the marine cyanobacterium Prochlorococcus.</title>
        <authorList>
            <person name="Biller S."/>
            <person name="Berube P."/>
            <person name="Thompson J."/>
            <person name="Kelly L."/>
            <person name="Roggensack S."/>
            <person name="Awad L."/>
            <person name="Roache-Johnson K."/>
            <person name="Ding H."/>
            <person name="Giovannoni S.J."/>
            <person name="Moore L.R."/>
            <person name="Chisholm S.W."/>
        </authorList>
    </citation>
    <scope>NUCLEOTIDE SEQUENCE [LARGE SCALE GENOMIC DNA]</scope>
    <source>
        <strain evidence="3">MIT 9302</strain>
    </source>
</reference>
<protein>
    <submittedName>
        <fullName evidence="2">Exoribonuclease II</fullName>
        <ecNumber evidence="2">3.1.13.1</ecNumber>
    </submittedName>
</protein>
<dbReference type="Pfam" id="PF00773">
    <property type="entry name" value="RNB"/>
    <property type="match status" value="1"/>
</dbReference>
<feature type="domain" description="RNB" evidence="1">
    <location>
        <begin position="1"/>
        <end position="289"/>
    </location>
</feature>
<keyword evidence="2" id="KW-0378">Hydrolase</keyword>
<dbReference type="GO" id="GO:0003723">
    <property type="term" value="F:RNA binding"/>
    <property type="evidence" value="ECO:0007669"/>
    <property type="project" value="InterPro"/>
</dbReference>
<dbReference type="PROSITE" id="PS01175">
    <property type="entry name" value="RIBONUCLEASE_II"/>
    <property type="match status" value="1"/>
</dbReference>
<proteinExistence type="predicted"/>
<organism evidence="2 3">
    <name type="scientific">Prochlorococcus marinus str. MIT 9302</name>
    <dbReference type="NCBI Taxonomy" id="74545"/>
    <lineage>
        <taxon>Bacteria</taxon>
        <taxon>Bacillati</taxon>
        <taxon>Cyanobacteriota</taxon>
        <taxon>Cyanophyceae</taxon>
        <taxon>Synechococcales</taxon>
        <taxon>Prochlorococcaceae</taxon>
        <taxon>Prochlorococcus</taxon>
    </lineage>
</organism>
<evidence type="ECO:0000313" key="2">
    <source>
        <dbReference type="EMBL" id="KGF98620.1"/>
    </source>
</evidence>
<dbReference type="SUPFAM" id="SSF50249">
    <property type="entry name" value="Nucleic acid-binding proteins"/>
    <property type="match status" value="1"/>
</dbReference>
<dbReference type="InterPro" id="IPR050180">
    <property type="entry name" value="RNR_Ribonuclease"/>
</dbReference>